<comment type="caution">
    <text evidence="2">The sequence shown here is derived from an EMBL/GenBank/DDBJ whole genome shotgun (WGS) entry which is preliminary data.</text>
</comment>
<proteinExistence type="predicted"/>
<feature type="transmembrane region" description="Helical" evidence="1">
    <location>
        <begin position="48"/>
        <end position="66"/>
    </location>
</feature>
<keyword evidence="1" id="KW-0472">Membrane</keyword>
<name>A0A645BG15_9ZZZZ</name>
<feature type="transmembrane region" description="Helical" evidence="1">
    <location>
        <begin position="21"/>
        <end position="42"/>
    </location>
</feature>
<accession>A0A645BG15</accession>
<evidence type="ECO:0000256" key="1">
    <source>
        <dbReference type="SAM" id="Phobius"/>
    </source>
</evidence>
<reference evidence="2" key="1">
    <citation type="submission" date="2019-08" db="EMBL/GenBank/DDBJ databases">
        <authorList>
            <person name="Kucharzyk K."/>
            <person name="Murdoch R.W."/>
            <person name="Higgins S."/>
            <person name="Loffler F."/>
        </authorList>
    </citation>
    <scope>NUCLEOTIDE SEQUENCE</scope>
</reference>
<organism evidence="2">
    <name type="scientific">bioreactor metagenome</name>
    <dbReference type="NCBI Taxonomy" id="1076179"/>
    <lineage>
        <taxon>unclassified sequences</taxon>
        <taxon>metagenomes</taxon>
        <taxon>ecological metagenomes</taxon>
    </lineage>
</organism>
<evidence type="ECO:0000313" key="2">
    <source>
        <dbReference type="EMBL" id="MPM60664.1"/>
    </source>
</evidence>
<protein>
    <submittedName>
        <fullName evidence="2">Uncharacterized protein</fullName>
    </submittedName>
</protein>
<dbReference type="EMBL" id="VSSQ01017915">
    <property type="protein sequence ID" value="MPM60664.1"/>
    <property type="molecule type" value="Genomic_DNA"/>
</dbReference>
<keyword evidence="1" id="KW-1133">Transmembrane helix</keyword>
<dbReference type="AlphaFoldDB" id="A0A645BG15"/>
<gene>
    <name evidence="2" type="ORF">SDC9_107516</name>
</gene>
<keyword evidence="1" id="KW-0812">Transmembrane</keyword>
<sequence>MPQIIPSIKKFSILSAHNPNIVSTVVTSINIISIFTNIFMSFHFSSKISFIFNGKNFLIAFNITYLSTKIK</sequence>